<dbReference type="PANTHER" id="PTHR43031">
    <property type="entry name" value="FAD-DEPENDENT OXIDOREDUCTASE"/>
    <property type="match status" value="1"/>
</dbReference>
<dbReference type="Pfam" id="PF00581">
    <property type="entry name" value="Rhodanese"/>
    <property type="match status" value="1"/>
</dbReference>
<dbReference type="EMBL" id="FUYA01000005">
    <property type="protein sequence ID" value="SKA72956.1"/>
    <property type="molecule type" value="Genomic_DNA"/>
</dbReference>
<dbReference type="SUPFAM" id="SSF52821">
    <property type="entry name" value="Rhodanese/Cell cycle control phosphatase"/>
    <property type="match status" value="1"/>
</dbReference>
<gene>
    <name evidence="2" type="ORF">SAMN02745702_01749</name>
</gene>
<dbReference type="SMART" id="SM00450">
    <property type="entry name" value="RHOD"/>
    <property type="match status" value="1"/>
</dbReference>
<dbReference type="InterPro" id="IPR001763">
    <property type="entry name" value="Rhodanese-like_dom"/>
</dbReference>
<dbReference type="PROSITE" id="PS50206">
    <property type="entry name" value="RHODANESE_3"/>
    <property type="match status" value="1"/>
</dbReference>
<sequence length="172" mass="18910">MMRVFSPKLTVCYEILFLCALALGLAYIANMHNPKGLSWEQVPLKTTTVVQQNDGLPEAGTVGVVTTEQALDLFTEKGAVFVDARFPEDFSEGHVPDAVNISPGMFSEDAMELLGPAENQTLPLIVYCSSLSCRMSNELAENLLMLGYSNVYVYEQGFEGWIEADGLVEMSR</sequence>
<accession>A0A1T4W6T0</accession>
<dbReference type="GO" id="GO:0016740">
    <property type="term" value="F:transferase activity"/>
    <property type="evidence" value="ECO:0007669"/>
    <property type="project" value="UniProtKB-KW"/>
</dbReference>
<dbReference type="InterPro" id="IPR036873">
    <property type="entry name" value="Rhodanese-like_dom_sf"/>
</dbReference>
<name>A0A1T4W6T0_9BACT</name>
<dbReference type="Proteomes" id="UP000189733">
    <property type="component" value="Unassembled WGS sequence"/>
</dbReference>
<evidence type="ECO:0000313" key="2">
    <source>
        <dbReference type="EMBL" id="SKA72956.1"/>
    </source>
</evidence>
<dbReference type="Gene3D" id="3.40.250.10">
    <property type="entry name" value="Rhodanese-like domain"/>
    <property type="match status" value="1"/>
</dbReference>
<dbReference type="OrthoDB" id="9789348at2"/>
<reference evidence="2 3" key="1">
    <citation type="submission" date="2017-02" db="EMBL/GenBank/DDBJ databases">
        <authorList>
            <person name="Peterson S.W."/>
        </authorList>
    </citation>
    <scope>NUCLEOTIDE SEQUENCE [LARGE SCALE GENOMIC DNA]</scope>
    <source>
        <strain evidence="2 3">DSM 18034</strain>
    </source>
</reference>
<evidence type="ECO:0000313" key="3">
    <source>
        <dbReference type="Proteomes" id="UP000189733"/>
    </source>
</evidence>
<dbReference type="RefSeq" id="WP_078685035.1">
    <property type="nucleotide sequence ID" value="NZ_FUYA01000005.1"/>
</dbReference>
<organism evidence="2 3">
    <name type="scientific">Desulfobaculum bizertense DSM 18034</name>
    <dbReference type="NCBI Taxonomy" id="1121442"/>
    <lineage>
        <taxon>Bacteria</taxon>
        <taxon>Pseudomonadati</taxon>
        <taxon>Thermodesulfobacteriota</taxon>
        <taxon>Desulfovibrionia</taxon>
        <taxon>Desulfovibrionales</taxon>
        <taxon>Desulfovibrionaceae</taxon>
        <taxon>Desulfobaculum</taxon>
    </lineage>
</organism>
<dbReference type="STRING" id="1121442.SAMN02745702_01749"/>
<protein>
    <submittedName>
        <fullName evidence="2">Rhodanese-related sulfurtransferase</fullName>
    </submittedName>
</protein>
<feature type="domain" description="Rhodanese" evidence="1">
    <location>
        <begin position="75"/>
        <end position="170"/>
    </location>
</feature>
<dbReference type="PANTHER" id="PTHR43031:SF1">
    <property type="entry name" value="PYRIDINE NUCLEOTIDE-DISULPHIDE OXIDOREDUCTASE"/>
    <property type="match status" value="1"/>
</dbReference>
<keyword evidence="2" id="KW-0808">Transferase</keyword>
<keyword evidence="3" id="KW-1185">Reference proteome</keyword>
<dbReference type="InterPro" id="IPR050229">
    <property type="entry name" value="GlpE_sulfurtransferase"/>
</dbReference>
<dbReference type="CDD" id="cd00158">
    <property type="entry name" value="RHOD"/>
    <property type="match status" value="1"/>
</dbReference>
<proteinExistence type="predicted"/>
<evidence type="ECO:0000259" key="1">
    <source>
        <dbReference type="PROSITE" id="PS50206"/>
    </source>
</evidence>
<dbReference type="AlphaFoldDB" id="A0A1T4W6T0"/>